<dbReference type="Gene3D" id="3.40.50.1010">
    <property type="entry name" value="5'-nuclease"/>
    <property type="match status" value="1"/>
</dbReference>
<evidence type="ECO:0000259" key="1">
    <source>
        <dbReference type="Pfam" id="PF01850"/>
    </source>
</evidence>
<sequence length="125" mass="14185">MRLLLDTHVYLWWLQDHPKLSENGREKIIAASEVYISSASIWEASIKIGIGKLDVDINELIAEIAGSGFQELPITTKHAAMVMRLPNIHRDPFDRILIAQAMCEPLRFLTADEILIKYSELAELV</sequence>
<dbReference type="Proteomes" id="UP000504714">
    <property type="component" value="Unassembled WGS sequence"/>
</dbReference>
<comment type="caution">
    <text evidence="2">The sequence shown here is derived from an EMBL/GenBank/DDBJ whole genome shotgun (WGS) entry which is preliminary data.</text>
</comment>
<name>A0A6L2ZKH8_9ENTR</name>
<dbReference type="InterPro" id="IPR052919">
    <property type="entry name" value="TA_system_RNase"/>
</dbReference>
<dbReference type="CDD" id="cd09872">
    <property type="entry name" value="PIN_Sll0205-like"/>
    <property type="match status" value="1"/>
</dbReference>
<dbReference type="InterPro" id="IPR002716">
    <property type="entry name" value="PIN_dom"/>
</dbReference>
<dbReference type="RefSeq" id="WP_176487193.1">
    <property type="nucleotide sequence ID" value="NZ_BLXO01000001.1"/>
</dbReference>
<dbReference type="EMBL" id="BLXO01000001">
    <property type="protein sequence ID" value="GFN45333.1"/>
    <property type="molecule type" value="Genomic_DNA"/>
</dbReference>
<dbReference type="Pfam" id="PF01850">
    <property type="entry name" value="PIN"/>
    <property type="match status" value="1"/>
</dbReference>
<dbReference type="InterPro" id="IPR029060">
    <property type="entry name" value="PIN-like_dom_sf"/>
</dbReference>
<dbReference type="InterPro" id="IPR041705">
    <property type="entry name" value="PIN_Sll0205"/>
</dbReference>
<protein>
    <submittedName>
        <fullName evidence="2">PIN domain nuclease</fullName>
    </submittedName>
</protein>
<proteinExistence type="predicted"/>
<reference evidence="2 3" key="1">
    <citation type="submission" date="2020-06" db="EMBL/GenBank/DDBJ databases">
        <title>The genome sequence of Candidatus Regiella insecticola strain Tut.</title>
        <authorList>
            <person name="Nikoh N."/>
            <person name="Tsuchida T."/>
            <person name="Koga R."/>
            <person name="Oshima K."/>
            <person name="Hattori M."/>
            <person name="Fukatsu T."/>
        </authorList>
    </citation>
    <scope>NUCLEOTIDE SEQUENCE [LARGE SCALE GENOMIC DNA]</scope>
    <source>
        <strain evidence="2 3">Tut</strain>
    </source>
</reference>
<feature type="domain" description="PIN" evidence="1">
    <location>
        <begin position="4"/>
        <end position="119"/>
    </location>
</feature>
<organism evidence="2 3">
    <name type="scientific">Candidatus Regiella insecticola</name>
    <dbReference type="NCBI Taxonomy" id="138073"/>
    <lineage>
        <taxon>Bacteria</taxon>
        <taxon>Pseudomonadati</taxon>
        <taxon>Pseudomonadota</taxon>
        <taxon>Gammaproteobacteria</taxon>
        <taxon>Enterobacterales</taxon>
        <taxon>Enterobacteriaceae</taxon>
        <taxon>aphid secondary symbionts</taxon>
        <taxon>Candidatus Regiella</taxon>
    </lineage>
</organism>
<dbReference type="PANTHER" id="PTHR36173:SF2">
    <property type="entry name" value="RIBONUCLEASE VAPC16"/>
    <property type="match status" value="1"/>
</dbReference>
<dbReference type="PANTHER" id="PTHR36173">
    <property type="entry name" value="RIBONUCLEASE VAPC16-RELATED"/>
    <property type="match status" value="1"/>
</dbReference>
<dbReference type="AlphaFoldDB" id="A0A6L2ZKH8"/>
<evidence type="ECO:0000313" key="2">
    <source>
        <dbReference type="EMBL" id="GFN45333.1"/>
    </source>
</evidence>
<gene>
    <name evidence="2" type="ORF">RINTU1_04320</name>
</gene>
<accession>A0A6L2ZKH8</accession>
<evidence type="ECO:0000313" key="3">
    <source>
        <dbReference type="Proteomes" id="UP000504714"/>
    </source>
</evidence>
<dbReference type="SUPFAM" id="SSF88723">
    <property type="entry name" value="PIN domain-like"/>
    <property type="match status" value="1"/>
</dbReference>